<proteinExistence type="predicted"/>
<name>A0A914HYN1_GLORO</name>
<protein>
    <submittedName>
        <fullName evidence="2">Uncharacterized protein</fullName>
    </submittedName>
</protein>
<dbReference type="AlphaFoldDB" id="A0A914HYN1"/>
<sequence length="346" mass="39284">MNTQQLDDLNSSLNVLLRTVKEDTSEFPPFDLLDEIKQCLEFLANSPKMLAKQRAEYISLSWPADLRVVLNRLFRTFKIPEEYIQSCYELSNCAAQSLGADWLKSSDAQFVRLLASLSSGRLRVLLDKPEDINMAQLIACLQLQEYFFGCVEDEQCWMSDDDATFVAKCCQEAAAFVFSYMAICARQMSNISLHMDLFLVLYRFICAFLSINGSAIIDATLLKEGLPPLIDVCKYCLSQRDASMSWFLLGNIPDFADPLPPDVLGLIMQYVGLVLSKLDTDKLALTQQVSELVERLVDRQGWYTEQTLTDLKQLADISHRLDAGHLTDLIISINLLWSNYATHYLH</sequence>
<evidence type="ECO:0000313" key="1">
    <source>
        <dbReference type="Proteomes" id="UP000887572"/>
    </source>
</evidence>
<dbReference type="WBParaSite" id="Gr19_v10_g5240.t1">
    <property type="protein sequence ID" value="Gr19_v10_g5240.t1"/>
    <property type="gene ID" value="Gr19_v10_g5240"/>
</dbReference>
<evidence type="ECO:0000313" key="2">
    <source>
        <dbReference type="WBParaSite" id="Gr19_v10_g5240.t1"/>
    </source>
</evidence>
<accession>A0A914HYN1</accession>
<reference evidence="2" key="1">
    <citation type="submission" date="2022-11" db="UniProtKB">
        <authorList>
            <consortium name="WormBaseParasite"/>
        </authorList>
    </citation>
    <scope>IDENTIFICATION</scope>
</reference>
<dbReference type="Proteomes" id="UP000887572">
    <property type="component" value="Unplaced"/>
</dbReference>
<organism evidence="1 2">
    <name type="scientific">Globodera rostochiensis</name>
    <name type="common">Golden nematode worm</name>
    <name type="synonym">Heterodera rostochiensis</name>
    <dbReference type="NCBI Taxonomy" id="31243"/>
    <lineage>
        <taxon>Eukaryota</taxon>
        <taxon>Metazoa</taxon>
        <taxon>Ecdysozoa</taxon>
        <taxon>Nematoda</taxon>
        <taxon>Chromadorea</taxon>
        <taxon>Rhabditida</taxon>
        <taxon>Tylenchina</taxon>
        <taxon>Tylenchomorpha</taxon>
        <taxon>Tylenchoidea</taxon>
        <taxon>Heteroderidae</taxon>
        <taxon>Heteroderinae</taxon>
        <taxon>Globodera</taxon>
    </lineage>
</organism>
<keyword evidence="1" id="KW-1185">Reference proteome</keyword>